<dbReference type="PROSITE" id="PS00491">
    <property type="entry name" value="PROLINE_PEPTIDASE"/>
    <property type="match status" value="1"/>
</dbReference>
<feature type="binding site" evidence="7">
    <location>
        <position position="419"/>
    </location>
    <ligand>
        <name>Mn(2+)</name>
        <dbReference type="ChEBI" id="CHEBI:29035"/>
        <label>2</label>
    </ligand>
</feature>
<keyword evidence="5 7" id="KW-0482">Metalloprotease</keyword>
<dbReference type="InterPro" id="IPR001131">
    <property type="entry name" value="Peptidase_M24B_aminopep-P_CS"/>
</dbReference>
<dbReference type="eggNOG" id="COG0006">
    <property type="taxonomic scope" value="Bacteria"/>
</dbReference>
<proteinExistence type="inferred from homology"/>
<dbReference type="Pfam" id="PF00557">
    <property type="entry name" value="Peptidase_M24"/>
    <property type="match status" value="1"/>
</dbReference>
<dbReference type="SUPFAM" id="SSF53092">
    <property type="entry name" value="Creatinase/prolidase N-terminal domain"/>
    <property type="match status" value="1"/>
</dbReference>
<dbReference type="STRING" id="550540.Fbal_0013"/>
<comment type="similarity">
    <text evidence="7">Belongs to the peptidase M24B family. Bacterial-type prolidase subfamily.</text>
</comment>
<feature type="binding site" evidence="7">
    <location>
        <position position="255"/>
    </location>
    <ligand>
        <name>Mn(2+)</name>
        <dbReference type="ChEBI" id="CHEBI:29035"/>
        <label>1</label>
    </ligand>
</feature>
<protein>
    <recommendedName>
        <fullName evidence="7">Xaa-Pro dipeptidase</fullName>
        <shortName evidence="7">X-Pro dipeptidase</shortName>
        <ecNumber evidence="7">3.4.13.9</ecNumber>
    </recommendedName>
    <alternativeName>
        <fullName evidence="7">Imidodipeptidase</fullName>
    </alternativeName>
    <alternativeName>
        <fullName evidence="7">Proline dipeptidase</fullName>
        <shortName evidence="7">Prolidase</shortName>
    </alternativeName>
</protein>
<dbReference type="MEROPS" id="M24.003"/>
<keyword evidence="3 7" id="KW-0378">Hydrolase</keyword>
<evidence type="ECO:0000256" key="6">
    <source>
        <dbReference type="ARBA" id="ARBA00023211"/>
    </source>
</evidence>
<dbReference type="AlphaFoldDB" id="E1SUM2"/>
<feature type="binding site" evidence="7">
    <location>
        <position position="381"/>
    </location>
    <ligand>
        <name>Mn(2+)</name>
        <dbReference type="ChEBI" id="CHEBI:29035"/>
        <label>1</label>
    </ligand>
</feature>
<dbReference type="InterPro" id="IPR022846">
    <property type="entry name" value="X_Pro_dipept"/>
</dbReference>
<dbReference type="InterPro" id="IPR000994">
    <property type="entry name" value="Pept_M24"/>
</dbReference>
<dbReference type="InterPro" id="IPR048819">
    <property type="entry name" value="PepQ_N"/>
</dbReference>
<evidence type="ECO:0000259" key="9">
    <source>
        <dbReference type="Pfam" id="PF21216"/>
    </source>
</evidence>
<dbReference type="HAMAP" id="MF_01279">
    <property type="entry name" value="X_Pro_dipeptid"/>
    <property type="match status" value="1"/>
</dbReference>
<dbReference type="CDD" id="cd01087">
    <property type="entry name" value="Prolidase"/>
    <property type="match status" value="1"/>
</dbReference>
<dbReference type="GO" id="GO:0006508">
    <property type="term" value="P:proteolysis"/>
    <property type="evidence" value="ECO:0007669"/>
    <property type="project" value="UniProtKB-KW"/>
</dbReference>
<dbReference type="HOGENOM" id="CLU_050675_0_0_6"/>
<keyword evidence="11" id="KW-1185">Reference proteome</keyword>
<dbReference type="RefSeq" id="WP_013343533.1">
    <property type="nucleotide sequence ID" value="NC_014541.1"/>
</dbReference>
<name>E1SUM2_FERBD</name>
<evidence type="ECO:0000256" key="3">
    <source>
        <dbReference type="ARBA" id="ARBA00022801"/>
    </source>
</evidence>
<dbReference type="GO" id="GO:0046872">
    <property type="term" value="F:metal ion binding"/>
    <property type="evidence" value="ECO:0007669"/>
    <property type="project" value="UniProtKB-KW"/>
</dbReference>
<dbReference type="OrthoDB" id="9806388at2"/>
<feature type="binding site" evidence="7">
    <location>
        <position position="255"/>
    </location>
    <ligand>
        <name>Mn(2+)</name>
        <dbReference type="ChEBI" id="CHEBI:29035"/>
        <label>2</label>
    </ligand>
</feature>
<evidence type="ECO:0000256" key="7">
    <source>
        <dbReference type="HAMAP-Rule" id="MF_01279"/>
    </source>
</evidence>
<dbReference type="GeneID" id="67180256"/>
<evidence type="ECO:0000256" key="4">
    <source>
        <dbReference type="ARBA" id="ARBA00022997"/>
    </source>
</evidence>
<keyword evidence="2 7" id="KW-0479">Metal-binding</keyword>
<gene>
    <name evidence="7" type="primary">pepQ</name>
    <name evidence="10" type="ordered locus">Fbal_0013</name>
</gene>
<dbReference type="GO" id="GO:0016795">
    <property type="term" value="F:phosphoric triester hydrolase activity"/>
    <property type="evidence" value="ECO:0007669"/>
    <property type="project" value="InterPro"/>
</dbReference>
<evidence type="ECO:0000256" key="5">
    <source>
        <dbReference type="ARBA" id="ARBA00023049"/>
    </source>
</evidence>
<dbReference type="GO" id="GO:0102009">
    <property type="term" value="F:proline dipeptidase activity"/>
    <property type="evidence" value="ECO:0007669"/>
    <property type="project" value="UniProtKB-EC"/>
</dbReference>
<dbReference type="InterPro" id="IPR052433">
    <property type="entry name" value="X-Pro_dipept-like"/>
</dbReference>
<keyword evidence="4 7" id="KW-0224">Dipeptidase</keyword>
<evidence type="ECO:0000313" key="10">
    <source>
        <dbReference type="EMBL" id="ADN74227.1"/>
    </source>
</evidence>
<dbReference type="InterPro" id="IPR029149">
    <property type="entry name" value="Creatin/AminoP/Spt16_N"/>
</dbReference>
<dbReference type="EMBL" id="CP002209">
    <property type="protein sequence ID" value="ADN74227.1"/>
    <property type="molecule type" value="Genomic_DNA"/>
</dbReference>
<dbReference type="Pfam" id="PF21216">
    <property type="entry name" value="PepQ_N"/>
    <property type="match status" value="1"/>
</dbReference>
<feature type="binding site" evidence="7">
    <location>
        <position position="244"/>
    </location>
    <ligand>
        <name>Mn(2+)</name>
        <dbReference type="ChEBI" id="CHEBI:29035"/>
        <label>2</label>
    </ligand>
</feature>
<dbReference type="NCBIfam" id="NF010133">
    <property type="entry name" value="PRK13607.1"/>
    <property type="match status" value="1"/>
</dbReference>
<organism evidence="10 11">
    <name type="scientific">Ferrimonas balearica (strain DSM 9799 / CCM 4581 / KCTC 23876 / PAT)</name>
    <dbReference type="NCBI Taxonomy" id="550540"/>
    <lineage>
        <taxon>Bacteria</taxon>
        <taxon>Pseudomonadati</taxon>
        <taxon>Pseudomonadota</taxon>
        <taxon>Gammaproteobacteria</taxon>
        <taxon>Alteromonadales</taxon>
        <taxon>Ferrimonadaceae</taxon>
        <taxon>Ferrimonas</taxon>
    </lineage>
</organism>
<dbReference type="KEGG" id="fbl:Fbal_0013"/>
<dbReference type="PANTHER" id="PTHR43226">
    <property type="entry name" value="XAA-PRO AMINOPEPTIDASE 3"/>
    <property type="match status" value="1"/>
</dbReference>
<keyword evidence="6 7" id="KW-0464">Manganese</keyword>
<comment type="catalytic activity">
    <reaction evidence="7">
        <text>Xaa-L-Pro dipeptide + H2O = an L-alpha-amino acid + L-proline</text>
        <dbReference type="Rhea" id="RHEA:76407"/>
        <dbReference type="ChEBI" id="CHEBI:15377"/>
        <dbReference type="ChEBI" id="CHEBI:59869"/>
        <dbReference type="ChEBI" id="CHEBI:60039"/>
        <dbReference type="ChEBI" id="CHEBI:195196"/>
        <dbReference type="EC" id="3.4.13.9"/>
    </reaction>
</comment>
<dbReference type="GO" id="GO:0004177">
    <property type="term" value="F:aminopeptidase activity"/>
    <property type="evidence" value="ECO:0007669"/>
    <property type="project" value="TreeGrafter"/>
</dbReference>
<evidence type="ECO:0000259" key="8">
    <source>
        <dbReference type="Pfam" id="PF00557"/>
    </source>
</evidence>
<dbReference type="SUPFAM" id="SSF55920">
    <property type="entry name" value="Creatinase/aminopeptidase"/>
    <property type="match status" value="1"/>
</dbReference>
<dbReference type="Gene3D" id="3.90.230.10">
    <property type="entry name" value="Creatinase/methionine aminopeptidase superfamily"/>
    <property type="match status" value="1"/>
</dbReference>
<comment type="function">
    <text evidence="7">Splits dipeptides with a prolyl residue in the C-terminal position.</text>
</comment>
<evidence type="ECO:0000256" key="1">
    <source>
        <dbReference type="ARBA" id="ARBA00022670"/>
    </source>
</evidence>
<feature type="domain" description="Peptidase M24" evidence="8">
    <location>
        <begin position="166"/>
        <end position="426"/>
    </location>
</feature>
<dbReference type="PANTHER" id="PTHR43226:SF8">
    <property type="entry name" value="XAA-PRO DIPEPTIDASE"/>
    <property type="match status" value="1"/>
</dbReference>
<dbReference type="EC" id="3.4.13.9" evidence="7"/>
<feature type="binding site" evidence="7">
    <location>
        <position position="336"/>
    </location>
    <ligand>
        <name>Mn(2+)</name>
        <dbReference type="ChEBI" id="CHEBI:29035"/>
        <label>1</label>
    </ligand>
</feature>
<feature type="binding site" evidence="7">
    <location>
        <position position="419"/>
    </location>
    <ligand>
        <name>Mn(2+)</name>
        <dbReference type="ChEBI" id="CHEBI:29035"/>
        <label>1</label>
    </ligand>
</feature>
<feature type="domain" description="Xaa-Pro dipeptidase N-terminal" evidence="9">
    <location>
        <begin position="7"/>
        <end position="155"/>
    </location>
</feature>
<evidence type="ECO:0000256" key="2">
    <source>
        <dbReference type="ARBA" id="ARBA00022723"/>
    </source>
</evidence>
<dbReference type="InterPro" id="IPR036005">
    <property type="entry name" value="Creatinase/aminopeptidase-like"/>
</dbReference>
<dbReference type="GO" id="GO:0008235">
    <property type="term" value="F:metalloexopeptidase activity"/>
    <property type="evidence" value="ECO:0007669"/>
    <property type="project" value="UniProtKB-UniRule"/>
</dbReference>
<evidence type="ECO:0000313" key="11">
    <source>
        <dbReference type="Proteomes" id="UP000006683"/>
    </source>
</evidence>
<dbReference type="Gene3D" id="3.40.350.10">
    <property type="entry name" value="Creatinase/prolidase N-terminal domain"/>
    <property type="match status" value="1"/>
</dbReference>
<reference evidence="10 11" key="1">
    <citation type="journal article" date="2010" name="Stand. Genomic Sci.">
        <title>Complete genome sequence of Ferrimonas balearica type strain (PAT).</title>
        <authorList>
            <person name="Nolan M."/>
            <person name="Sikorski J."/>
            <person name="Davenport K."/>
            <person name="Lucas S."/>
            <person name="Glavina Del Rio T."/>
            <person name="Tice H."/>
            <person name="Cheng J."/>
            <person name="Goodwin L."/>
            <person name="Pitluck S."/>
            <person name="Liolios K."/>
            <person name="Ivanova N."/>
            <person name="Mavromatis K."/>
            <person name="Ovchinnikova G."/>
            <person name="Pati A."/>
            <person name="Chen A."/>
            <person name="Palaniappan K."/>
            <person name="Land M."/>
            <person name="Hauser L."/>
            <person name="Chang Y."/>
            <person name="Jeffries C."/>
            <person name="Tapia R."/>
            <person name="Brettin T."/>
            <person name="Detter J."/>
            <person name="Han C."/>
            <person name="Yasawong M."/>
            <person name="Rohde M."/>
            <person name="Tindall B."/>
            <person name="Goker M."/>
            <person name="Woyke T."/>
            <person name="Bristow J."/>
            <person name="Eisen J."/>
            <person name="Markowitz V."/>
            <person name="Hugenholtz P."/>
            <person name="Kyrpides N."/>
            <person name="Klenk H."/>
            <person name="Lapidus A."/>
        </authorList>
    </citation>
    <scope>NUCLEOTIDE SEQUENCE [LARGE SCALE GENOMIC DNA]</scope>
    <source>
        <strain evidence="11">DSM 9799 / CCM 4581 / KCTC 23876 / PAT</strain>
    </source>
</reference>
<dbReference type="GO" id="GO:0005829">
    <property type="term" value="C:cytosol"/>
    <property type="evidence" value="ECO:0007669"/>
    <property type="project" value="TreeGrafter"/>
</dbReference>
<sequence>MERLAHTYPDHIQTLRQRADALLAEHELEGMIIHAGEPHRIFLDDMDYPFKVNPHFKHWVPVVDNPHCYLVVKAGEKPTLLFYRPVDFWHKVPPLPTEYWVEQVNLVAFAKLDEVAGLLPAERSRFAYIGEHSQRAAELGLNLINPQALMDALHFRRSIKTDYEIACMDEANRIAVLGHIAARDAFLAGGSEFAIQQAYLTATEHGENDVPYGNIVALNEHSAILHYTKLERQAPEESRSFLIDAGAAVNGYAADITRTYAKDPDSRFGRLVAAMDEAQLEIIDAIRPGLRYTELHEMMHRKVAELMVRFELANATAEQVFESGLTRAFFPHGLGHPIGLQVHDVAGFMQDEQGTHLAAPEAYPALRCTRVLEPGMVVTIEPGLYIIDTLIEALPAEARALLNTAVIDELRPFGGIRIEDDVVVTENGILNLTRKHGLA</sequence>
<keyword evidence="1 7" id="KW-0645">Protease</keyword>
<dbReference type="Proteomes" id="UP000006683">
    <property type="component" value="Chromosome"/>
</dbReference>
<accession>E1SUM2</accession>
<comment type="cofactor">
    <cofactor evidence="7">
        <name>Mn(2+)</name>
        <dbReference type="ChEBI" id="CHEBI:29035"/>
    </cofactor>
    <text evidence="7">Binds 2 manganese ions per subunit.</text>
</comment>